<evidence type="ECO:0000256" key="6">
    <source>
        <dbReference type="RuleBase" id="RU003355"/>
    </source>
</evidence>
<comment type="caution">
    <text evidence="9">The sequence shown here is derived from an EMBL/GenBank/DDBJ whole genome shotgun (WGS) entry which is preliminary data.</text>
</comment>
<dbReference type="Gene3D" id="3.40.50.200">
    <property type="entry name" value="Peptidase S8/S53 domain"/>
    <property type="match status" value="2"/>
</dbReference>
<dbReference type="EMBL" id="JAHBCI010000005">
    <property type="protein sequence ID" value="KAG9501355.1"/>
    <property type="molecule type" value="Genomic_DNA"/>
</dbReference>
<dbReference type="InterPro" id="IPR034187">
    <property type="entry name" value="Peptidases_S8_5"/>
</dbReference>
<accession>A0A9P8DG50</accession>
<evidence type="ECO:0000313" key="10">
    <source>
        <dbReference type="Proteomes" id="UP000827133"/>
    </source>
</evidence>
<feature type="domain" description="Peptidase S8/S53" evidence="8">
    <location>
        <begin position="227"/>
        <end position="368"/>
    </location>
</feature>
<dbReference type="PROSITE" id="PS00136">
    <property type="entry name" value="SUBTILASE_ASP"/>
    <property type="match status" value="1"/>
</dbReference>
<dbReference type="GO" id="GO:0004252">
    <property type="term" value="F:serine-type endopeptidase activity"/>
    <property type="evidence" value="ECO:0007669"/>
    <property type="project" value="UniProtKB-UniRule"/>
</dbReference>
<dbReference type="AlphaFoldDB" id="A0A9P8DG50"/>
<name>A0A9P8DG50_9HYPO</name>
<dbReference type="InterPro" id="IPR015500">
    <property type="entry name" value="Peptidase_S8_subtilisin-rel"/>
</dbReference>
<dbReference type="PANTHER" id="PTHR43806:SF66">
    <property type="entry name" value="SERIN ENDOPEPTIDASE"/>
    <property type="match status" value="1"/>
</dbReference>
<comment type="similarity">
    <text evidence="1 5 6">Belongs to the peptidase S8 family.</text>
</comment>
<feature type="active site" description="Charge relay system" evidence="5">
    <location>
        <position position="191"/>
    </location>
</feature>
<keyword evidence="2 5" id="KW-0645">Protease</keyword>
<evidence type="ECO:0000313" key="9">
    <source>
        <dbReference type="EMBL" id="KAG9501355.1"/>
    </source>
</evidence>
<dbReference type="InterPro" id="IPR023827">
    <property type="entry name" value="Peptidase_S8_Asp-AS"/>
</dbReference>
<evidence type="ECO:0000256" key="1">
    <source>
        <dbReference type="ARBA" id="ARBA00011073"/>
    </source>
</evidence>
<dbReference type="InterPro" id="IPR023828">
    <property type="entry name" value="Peptidase_S8_Ser-AS"/>
</dbReference>
<keyword evidence="4 5" id="KW-0720">Serine protease</keyword>
<evidence type="ECO:0000256" key="5">
    <source>
        <dbReference type="PROSITE-ProRule" id="PRU01240"/>
    </source>
</evidence>
<dbReference type="KEGG" id="fmu:J7337_007042"/>
<organism evidence="9 10">
    <name type="scientific">Fusarium musae</name>
    <dbReference type="NCBI Taxonomy" id="1042133"/>
    <lineage>
        <taxon>Eukaryota</taxon>
        <taxon>Fungi</taxon>
        <taxon>Dikarya</taxon>
        <taxon>Ascomycota</taxon>
        <taxon>Pezizomycotina</taxon>
        <taxon>Sordariomycetes</taxon>
        <taxon>Hypocreomycetidae</taxon>
        <taxon>Hypocreales</taxon>
        <taxon>Nectriaceae</taxon>
        <taxon>Fusarium</taxon>
    </lineage>
</organism>
<dbReference type="InterPro" id="IPR050131">
    <property type="entry name" value="Peptidase_S8_subtilisin-like"/>
</dbReference>
<feature type="domain" description="Peptidase S8/S53" evidence="8">
    <location>
        <begin position="148"/>
        <end position="222"/>
    </location>
</feature>
<proteinExistence type="inferred from homology"/>
<feature type="active site" description="Charge relay system" evidence="5">
    <location>
        <position position="157"/>
    </location>
</feature>
<feature type="chain" id="PRO_5040438570" description="Peptidase S8/S53 domain-containing protein" evidence="7">
    <location>
        <begin position="23"/>
        <end position="509"/>
    </location>
</feature>
<keyword evidence="7" id="KW-0732">Signal</keyword>
<keyword evidence="10" id="KW-1185">Reference proteome</keyword>
<evidence type="ECO:0000256" key="4">
    <source>
        <dbReference type="ARBA" id="ARBA00022825"/>
    </source>
</evidence>
<sequence>MKPYNLLKVLLVAASVAVGVEAVNKLAALSSRTGRASTGNTRKFIIEVEPNQGTTTVTRQLLMKPDRKRPLFQSFDCSDVFNGMVVETDTDNMDTLLQMEGVVNVWQAHKVAMPKVEFSEKGPSSSIRNYSIHHWTGVDKLHAAGIRGKGSTVAIIDTGIDYTHKALGGCFGPGCKVKGGYDLVGADWETHNERMHPKQPDNDPMDYQGHGTHVAGIIAAKNEWDLKADVITSSIGQPNGWSDNPWAMLASRLVDKGVVVIASAGNEGEFGPFYSSSGAVGRGVLAVAAANVTTKPNANRTGEDLGPLPVYFTTWGPTNELLLKPDITAPGYMIMSTVLNQSYEELSGTSMSAPYIAGIAALFVGRYGGRAFNGAGFAKMLRDRIASSGTTLPFVNNRLMRKYKASPFQVGTGLVDAWKVLNYDTQLEYEPFSLMDTELFRPRWSFNITNTDGIAHEYTFKLEPQAGFNIYDPEYGVALLYAIEPKNIVPPVRLPHRVLIEPGETRELR</sequence>
<dbReference type="PROSITE" id="PS00137">
    <property type="entry name" value="SUBTILASE_HIS"/>
    <property type="match status" value="1"/>
</dbReference>
<evidence type="ECO:0000256" key="3">
    <source>
        <dbReference type="ARBA" id="ARBA00022801"/>
    </source>
</evidence>
<reference evidence="9" key="1">
    <citation type="journal article" date="2021" name="Mol. Plant Microbe Interact.">
        <title>Telomere to telomere genome assembly of Fusarium musae F31, causal agent of crown rot disease of banana.</title>
        <authorList>
            <person name="Degradi L."/>
            <person name="Tava V."/>
            <person name="Kunova A."/>
            <person name="Cortesi P."/>
            <person name="Saracchi M."/>
            <person name="Pasquali M."/>
        </authorList>
    </citation>
    <scope>NUCLEOTIDE SEQUENCE</scope>
    <source>
        <strain evidence="9">F31</strain>
    </source>
</reference>
<dbReference type="InterPro" id="IPR000209">
    <property type="entry name" value="Peptidase_S8/S53_dom"/>
</dbReference>
<keyword evidence="3 5" id="KW-0378">Hydrolase</keyword>
<protein>
    <recommendedName>
        <fullName evidence="8">Peptidase S8/S53 domain-containing protein</fullName>
    </recommendedName>
</protein>
<dbReference type="RefSeq" id="XP_044680355.1">
    <property type="nucleotide sequence ID" value="XM_044824698.1"/>
</dbReference>
<dbReference type="InterPro" id="IPR022398">
    <property type="entry name" value="Peptidase_S8_His-AS"/>
</dbReference>
<evidence type="ECO:0000256" key="2">
    <source>
        <dbReference type="ARBA" id="ARBA00022670"/>
    </source>
</evidence>
<dbReference type="SUPFAM" id="SSF52743">
    <property type="entry name" value="Subtilisin-like"/>
    <property type="match status" value="1"/>
</dbReference>
<dbReference type="GO" id="GO:0006508">
    <property type="term" value="P:proteolysis"/>
    <property type="evidence" value="ECO:0007669"/>
    <property type="project" value="UniProtKB-KW"/>
</dbReference>
<dbReference type="Proteomes" id="UP000827133">
    <property type="component" value="Unassembled WGS sequence"/>
</dbReference>
<dbReference type="Pfam" id="PF00082">
    <property type="entry name" value="Peptidase_S8"/>
    <property type="match status" value="2"/>
</dbReference>
<gene>
    <name evidence="9" type="ORF">J7337_007042</name>
</gene>
<dbReference type="PRINTS" id="PR00723">
    <property type="entry name" value="SUBTILISIN"/>
</dbReference>
<dbReference type="CDD" id="cd07489">
    <property type="entry name" value="Peptidases_S8_5"/>
    <property type="match status" value="1"/>
</dbReference>
<evidence type="ECO:0000256" key="7">
    <source>
        <dbReference type="SAM" id="SignalP"/>
    </source>
</evidence>
<feature type="active site" description="Charge relay system" evidence="5">
    <location>
        <position position="350"/>
    </location>
</feature>
<dbReference type="PANTHER" id="PTHR43806">
    <property type="entry name" value="PEPTIDASE S8"/>
    <property type="match status" value="1"/>
</dbReference>
<dbReference type="PROSITE" id="PS51892">
    <property type="entry name" value="SUBTILASE"/>
    <property type="match status" value="1"/>
</dbReference>
<evidence type="ECO:0000259" key="8">
    <source>
        <dbReference type="Pfam" id="PF00082"/>
    </source>
</evidence>
<feature type="signal peptide" evidence="7">
    <location>
        <begin position="1"/>
        <end position="22"/>
    </location>
</feature>
<dbReference type="InterPro" id="IPR036852">
    <property type="entry name" value="Peptidase_S8/S53_dom_sf"/>
</dbReference>
<dbReference type="PROSITE" id="PS00138">
    <property type="entry name" value="SUBTILASE_SER"/>
    <property type="match status" value="1"/>
</dbReference>
<dbReference type="GeneID" id="68314898"/>